<dbReference type="PROSITE" id="PS00107">
    <property type="entry name" value="PROTEIN_KINASE_ATP"/>
    <property type="match status" value="1"/>
</dbReference>
<evidence type="ECO:0000256" key="6">
    <source>
        <dbReference type="ARBA" id="ARBA00022840"/>
    </source>
</evidence>
<dbReference type="CDD" id="cd14014">
    <property type="entry name" value="STKc_PknB_like"/>
    <property type="match status" value="1"/>
</dbReference>
<dbReference type="AlphaFoldDB" id="A0A9D0YXY1"/>
<reference evidence="14" key="2">
    <citation type="journal article" date="2021" name="PeerJ">
        <title>Extensive microbial diversity within the chicken gut microbiome revealed by metagenomics and culture.</title>
        <authorList>
            <person name="Gilroy R."/>
            <person name="Ravi A."/>
            <person name="Getino M."/>
            <person name="Pursley I."/>
            <person name="Horton D.L."/>
            <person name="Alikhan N.F."/>
            <person name="Baker D."/>
            <person name="Gharbi K."/>
            <person name="Hall N."/>
            <person name="Watson M."/>
            <person name="Adriaenssens E.M."/>
            <person name="Foster-Nyarko E."/>
            <person name="Jarju S."/>
            <person name="Secka A."/>
            <person name="Antonio M."/>
            <person name="Oren A."/>
            <person name="Chaudhuri R.R."/>
            <person name="La Ragione R."/>
            <person name="Hildebrand F."/>
            <person name="Pallen M.J."/>
        </authorList>
    </citation>
    <scope>NUCLEOTIDE SEQUENCE</scope>
    <source>
        <strain evidence="14">CHK165-10780</strain>
    </source>
</reference>
<keyword evidence="11" id="KW-1133">Transmembrane helix</keyword>
<organism evidence="14 15">
    <name type="scientific">Candidatus Faecenecus gallistercoris</name>
    <dbReference type="NCBI Taxonomy" id="2840793"/>
    <lineage>
        <taxon>Bacteria</taxon>
        <taxon>Bacillati</taxon>
        <taxon>Bacillota</taxon>
        <taxon>Bacillota incertae sedis</taxon>
        <taxon>Candidatus Faecenecus</taxon>
    </lineage>
</organism>
<evidence type="ECO:0000256" key="5">
    <source>
        <dbReference type="ARBA" id="ARBA00022777"/>
    </source>
</evidence>
<dbReference type="InterPro" id="IPR000719">
    <property type="entry name" value="Prot_kinase_dom"/>
</dbReference>
<dbReference type="SMART" id="SM00740">
    <property type="entry name" value="PASTA"/>
    <property type="match status" value="3"/>
</dbReference>
<dbReference type="FunFam" id="3.30.200.20:FF:000035">
    <property type="entry name" value="Serine/threonine protein kinase Stk1"/>
    <property type="match status" value="1"/>
</dbReference>
<evidence type="ECO:0000256" key="9">
    <source>
        <dbReference type="PROSITE-ProRule" id="PRU10141"/>
    </source>
</evidence>
<dbReference type="Proteomes" id="UP000886725">
    <property type="component" value="Unassembled WGS sequence"/>
</dbReference>
<dbReference type="Pfam" id="PF00069">
    <property type="entry name" value="Pkinase"/>
    <property type="match status" value="1"/>
</dbReference>
<name>A0A9D0YXY1_9FIRM</name>
<dbReference type="InterPro" id="IPR008271">
    <property type="entry name" value="Ser/Thr_kinase_AS"/>
</dbReference>
<keyword evidence="4 9" id="KW-0547">Nucleotide-binding</keyword>
<dbReference type="GO" id="GO:0004674">
    <property type="term" value="F:protein serine/threonine kinase activity"/>
    <property type="evidence" value="ECO:0007669"/>
    <property type="project" value="UniProtKB-KW"/>
</dbReference>
<dbReference type="InterPro" id="IPR011009">
    <property type="entry name" value="Kinase-like_dom_sf"/>
</dbReference>
<keyword evidence="5 14" id="KW-0418">Kinase</keyword>
<comment type="caution">
    <text evidence="14">The sequence shown here is derived from an EMBL/GenBank/DDBJ whole genome shotgun (WGS) entry which is preliminary data.</text>
</comment>
<dbReference type="Gene3D" id="3.30.200.20">
    <property type="entry name" value="Phosphorylase Kinase, domain 1"/>
    <property type="match status" value="1"/>
</dbReference>
<dbReference type="PROSITE" id="PS51178">
    <property type="entry name" value="PASTA"/>
    <property type="match status" value="2"/>
</dbReference>
<feature type="domain" description="Protein kinase" evidence="12">
    <location>
        <begin position="12"/>
        <end position="269"/>
    </location>
</feature>
<feature type="transmembrane region" description="Helical" evidence="11">
    <location>
        <begin position="351"/>
        <end position="373"/>
    </location>
</feature>
<feature type="binding site" evidence="9">
    <location>
        <position position="41"/>
    </location>
    <ligand>
        <name>ATP</name>
        <dbReference type="ChEBI" id="CHEBI:30616"/>
    </ligand>
</feature>
<keyword evidence="11" id="KW-0472">Membrane</keyword>
<comment type="catalytic activity">
    <reaction evidence="7">
        <text>L-threonyl-[protein] + ATP = O-phospho-L-threonyl-[protein] + ADP + H(+)</text>
        <dbReference type="Rhea" id="RHEA:46608"/>
        <dbReference type="Rhea" id="RHEA-COMP:11060"/>
        <dbReference type="Rhea" id="RHEA-COMP:11605"/>
        <dbReference type="ChEBI" id="CHEBI:15378"/>
        <dbReference type="ChEBI" id="CHEBI:30013"/>
        <dbReference type="ChEBI" id="CHEBI:30616"/>
        <dbReference type="ChEBI" id="CHEBI:61977"/>
        <dbReference type="ChEBI" id="CHEBI:456216"/>
        <dbReference type="EC" id="2.7.11.1"/>
    </reaction>
</comment>
<evidence type="ECO:0000259" key="12">
    <source>
        <dbReference type="PROSITE" id="PS50011"/>
    </source>
</evidence>
<evidence type="ECO:0000313" key="15">
    <source>
        <dbReference type="Proteomes" id="UP000886725"/>
    </source>
</evidence>
<keyword evidence="11" id="KW-0812">Transmembrane</keyword>
<reference evidence="14" key="1">
    <citation type="submission" date="2020-10" db="EMBL/GenBank/DDBJ databases">
        <authorList>
            <person name="Gilroy R."/>
        </authorList>
    </citation>
    <scope>NUCLEOTIDE SEQUENCE</scope>
    <source>
        <strain evidence="14">CHK165-10780</strain>
    </source>
</reference>
<evidence type="ECO:0000256" key="8">
    <source>
        <dbReference type="ARBA" id="ARBA00048679"/>
    </source>
</evidence>
<evidence type="ECO:0000256" key="1">
    <source>
        <dbReference type="ARBA" id="ARBA00012513"/>
    </source>
</evidence>
<dbReference type="PANTHER" id="PTHR43289:SF34">
    <property type="entry name" value="SERINE_THREONINE-PROTEIN KINASE YBDM-RELATED"/>
    <property type="match status" value="1"/>
</dbReference>
<dbReference type="FunFam" id="1.10.510.10:FF:000021">
    <property type="entry name" value="Serine/threonine protein kinase"/>
    <property type="match status" value="1"/>
</dbReference>
<evidence type="ECO:0000313" key="14">
    <source>
        <dbReference type="EMBL" id="HIQ64142.1"/>
    </source>
</evidence>
<dbReference type="Gene3D" id="3.30.10.20">
    <property type="match status" value="3"/>
</dbReference>
<accession>A0A9D0YXY1</accession>
<dbReference type="EMBL" id="DVFU01000007">
    <property type="protein sequence ID" value="HIQ64142.1"/>
    <property type="molecule type" value="Genomic_DNA"/>
</dbReference>
<dbReference type="SMART" id="SM00220">
    <property type="entry name" value="S_TKc"/>
    <property type="match status" value="1"/>
</dbReference>
<comment type="catalytic activity">
    <reaction evidence="8">
        <text>L-seryl-[protein] + ATP = O-phospho-L-seryl-[protein] + ADP + H(+)</text>
        <dbReference type="Rhea" id="RHEA:17989"/>
        <dbReference type="Rhea" id="RHEA-COMP:9863"/>
        <dbReference type="Rhea" id="RHEA-COMP:11604"/>
        <dbReference type="ChEBI" id="CHEBI:15378"/>
        <dbReference type="ChEBI" id="CHEBI:29999"/>
        <dbReference type="ChEBI" id="CHEBI:30616"/>
        <dbReference type="ChEBI" id="CHEBI:83421"/>
        <dbReference type="ChEBI" id="CHEBI:456216"/>
        <dbReference type="EC" id="2.7.11.1"/>
    </reaction>
</comment>
<dbReference type="PROSITE" id="PS00108">
    <property type="entry name" value="PROTEIN_KINASE_ST"/>
    <property type="match status" value="1"/>
</dbReference>
<dbReference type="CDD" id="cd06577">
    <property type="entry name" value="PASTA_pknB"/>
    <property type="match status" value="1"/>
</dbReference>
<evidence type="ECO:0000256" key="11">
    <source>
        <dbReference type="SAM" id="Phobius"/>
    </source>
</evidence>
<evidence type="ECO:0000256" key="2">
    <source>
        <dbReference type="ARBA" id="ARBA00022527"/>
    </source>
</evidence>
<dbReference type="Gene3D" id="1.10.510.10">
    <property type="entry name" value="Transferase(Phosphotransferase) domain 1"/>
    <property type="match status" value="1"/>
</dbReference>
<feature type="region of interest" description="Disordered" evidence="10">
    <location>
        <begin position="284"/>
        <end position="346"/>
    </location>
</feature>
<proteinExistence type="predicted"/>
<feature type="domain" description="PASTA" evidence="13">
    <location>
        <begin position="378"/>
        <end position="446"/>
    </location>
</feature>
<feature type="compositionally biased region" description="Polar residues" evidence="10">
    <location>
        <begin position="563"/>
        <end position="588"/>
    </location>
</feature>
<feature type="region of interest" description="Disordered" evidence="10">
    <location>
        <begin position="563"/>
        <end position="616"/>
    </location>
</feature>
<dbReference type="PANTHER" id="PTHR43289">
    <property type="entry name" value="MITOGEN-ACTIVATED PROTEIN KINASE KINASE KINASE 20-RELATED"/>
    <property type="match status" value="1"/>
</dbReference>
<keyword evidence="6 9" id="KW-0067">ATP-binding</keyword>
<evidence type="ECO:0000256" key="7">
    <source>
        <dbReference type="ARBA" id="ARBA00047899"/>
    </source>
</evidence>
<gene>
    <name evidence="14" type="primary">pknB</name>
    <name evidence="14" type="ORF">IAC85_00205</name>
</gene>
<keyword evidence="2" id="KW-0723">Serine/threonine-protein kinase</keyword>
<evidence type="ECO:0000256" key="4">
    <source>
        <dbReference type="ARBA" id="ARBA00022741"/>
    </source>
</evidence>
<dbReference type="InterPro" id="IPR017441">
    <property type="entry name" value="Protein_kinase_ATP_BS"/>
</dbReference>
<dbReference type="SUPFAM" id="SSF56112">
    <property type="entry name" value="Protein kinase-like (PK-like)"/>
    <property type="match status" value="1"/>
</dbReference>
<dbReference type="InterPro" id="IPR005543">
    <property type="entry name" value="PASTA_dom"/>
</dbReference>
<evidence type="ECO:0000259" key="13">
    <source>
        <dbReference type="PROSITE" id="PS51178"/>
    </source>
</evidence>
<dbReference type="PROSITE" id="PS50011">
    <property type="entry name" value="PROTEIN_KINASE_DOM"/>
    <property type="match status" value="1"/>
</dbReference>
<dbReference type="GO" id="GO:0005524">
    <property type="term" value="F:ATP binding"/>
    <property type="evidence" value="ECO:0007669"/>
    <property type="project" value="UniProtKB-UniRule"/>
</dbReference>
<feature type="compositionally biased region" description="Basic and acidic residues" evidence="10">
    <location>
        <begin position="286"/>
        <end position="334"/>
    </location>
</feature>
<feature type="domain" description="PASTA" evidence="13">
    <location>
        <begin position="510"/>
        <end position="585"/>
    </location>
</feature>
<evidence type="ECO:0000256" key="10">
    <source>
        <dbReference type="SAM" id="MobiDB-lite"/>
    </source>
</evidence>
<evidence type="ECO:0000256" key="3">
    <source>
        <dbReference type="ARBA" id="ARBA00022679"/>
    </source>
</evidence>
<protein>
    <recommendedName>
        <fullName evidence="1">non-specific serine/threonine protein kinase</fullName>
        <ecNumber evidence="1">2.7.11.1</ecNumber>
    </recommendedName>
</protein>
<keyword evidence="3" id="KW-0808">Transferase</keyword>
<sequence length="616" mass="68502">MIIKGQKISDRYLIVRSIGEGGMANVYLAHDTILDRDVAIKVLRGDLSNDEKFVRRFQREALAASSLSHPNIVEMYDVGEDNGIYYIVMEYVEGKTVKQLVKKRGSLTLSEALDIMLQLTDGISHAHDSYIIHRDLKPQNILIKDDGQIKITDFGIAMALNSTQLTQTNSVMGSVHYLPPEQALGKGATIRSDIYSMGILFYELLTGKLPFKGENAVEIAMKQIKEPLPSVRKQNEAIPQSIENIILKATAKNPKNRYHDAKEMHEDLLTALDEDRLNEPKITYKYPEHEEDIKSNDDTPVKQTKKESKKQPEKKEVKKEEKENTEEIAKKVPDEPPVEEPPKKSSKSTKVVVALAILFSLIVIGIASIFLIIPELTKVPDIVVPDVANMSVIDAENELKDAGFAVATSTVKEESSDVDKGLVIRTDPEAGRKIKKGTTITIVESTGKTVLTVEDYTGKNYIEIKTLLESMYQIKVNIEKRDIEDNASEYEEQEIIGQSVAAGETLSEGDSITLYIPNIIDGYPDFVTEGWTVDDVKNFCNQYNITLTIDYQETSDYASGTILSQSRSSDTPIVSGTTLKITVATEPTDSGKPADGEEEDNTSDTEKDSKDDNNTQ</sequence>
<feature type="compositionally biased region" description="Basic and acidic residues" evidence="10">
    <location>
        <begin position="604"/>
        <end position="616"/>
    </location>
</feature>
<dbReference type="EC" id="2.7.11.1" evidence="1"/>
<dbReference type="NCBIfam" id="NF033483">
    <property type="entry name" value="PknB_PASTA_kin"/>
    <property type="match status" value="1"/>
</dbReference>
<dbReference type="Pfam" id="PF03793">
    <property type="entry name" value="PASTA"/>
    <property type="match status" value="3"/>
</dbReference>